<dbReference type="GO" id="GO:0008270">
    <property type="term" value="F:zinc ion binding"/>
    <property type="evidence" value="ECO:0007669"/>
    <property type="project" value="UniProtKB-UniRule"/>
</dbReference>
<feature type="binding site" evidence="9">
    <location>
        <position position="120"/>
    </location>
    <ligand>
        <name>Zn(2+)</name>
        <dbReference type="ChEBI" id="CHEBI:29105"/>
        <note>catalytic</note>
    </ligand>
</feature>
<sequence length="151" mass="17591">MELIIDNRQDKVNLETDLIEILTKVVEECLVYEGWDEDYEVSLSLVDNHEIQELNRIYRGKDCATDVLSFPMVDDNSPMTEEKILGDIVISVEKAVEQAEEYQHSLKREIAFLTTHSMFHLMGYDHMDEEARRIMDGKEKAVLNKLGIKRE</sequence>
<dbReference type="GO" id="GO:0004521">
    <property type="term" value="F:RNA endonuclease activity"/>
    <property type="evidence" value="ECO:0007669"/>
    <property type="project" value="UniProtKB-UniRule"/>
</dbReference>
<dbReference type="SUPFAM" id="SSF55486">
    <property type="entry name" value="Metalloproteases ('zincins'), catalytic domain"/>
    <property type="match status" value="1"/>
</dbReference>
<dbReference type="RefSeq" id="WP_090551783.1">
    <property type="nucleotide sequence ID" value="NZ_FNFP01000002.1"/>
</dbReference>
<gene>
    <name evidence="9" type="primary">ybeY</name>
    <name evidence="10" type="ORF">SAMN05660472_01160</name>
</gene>
<evidence type="ECO:0000256" key="6">
    <source>
        <dbReference type="ARBA" id="ARBA00022759"/>
    </source>
</evidence>
<evidence type="ECO:0000256" key="8">
    <source>
        <dbReference type="ARBA" id="ARBA00022833"/>
    </source>
</evidence>
<dbReference type="InterPro" id="IPR002036">
    <property type="entry name" value="YbeY"/>
</dbReference>
<dbReference type="GO" id="GO:0004222">
    <property type="term" value="F:metalloendopeptidase activity"/>
    <property type="evidence" value="ECO:0007669"/>
    <property type="project" value="InterPro"/>
</dbReference>
<organism evidence="10 11">
    <name type="scientific">Natronincola ferrireducens</name>
    <dbReference type="NCBI Taxonomy" id="393762"/>
    <lineage>
        <taxon>Bacteria</taxon>
        <taxon>Bacillati</taxon>
        <taxon>Bacillota</taxon>
        <taxon>Clostridia</taxon>
        <taxon>Peptostreptococcales</taxon>
        <taxon>Natronincolaceae</taxon>
        <taxon>Natronincola</taxon>
    </lineage>
</organism>
<name>A0A1G9BGG2_9FIRM</name>
<feature type="binding site" evidence="9">
    <location>
        <position position="126"/>
    </location>
    <ligand>
        <name>Zn(2+)</name>
        <dbReference type="ChEBI" id="CHEBI:29105"/>
        <note>catalytic</note>
    </ligand>
</feature>
<evidence type="ECO:0000256" key="7">
    <source>
        <dbReference type="ARBA" id="ARBA00022801"/>
    </source>
</evidence>
<dbReference type="GO" id="GO:0005737">
    <property type="term" value="C:cytoplasm"/>
    <property type="evidence" value="ECO:0007669"/>
    <property type="project" value="UniProtKB-SubCell"/>
</dbReference>
<keyword evidence="2 9" id="KW-0690">Ribosome biogenesis</keyword>
<accession>A0A1G9BGG2</accession>
<dbReference type="PANTHER" id="PTHR46986">
    <property type="entry name" value="ENDORIBONUCLEASE YBEY, CHLOROPLASTIC"/>
    <property type="match status" value="1"/>
</dbReference>
<evidence type="ECO:0000256" key="3">
    <source>
        <dbReference type="ARBA" id="ARBA00022552"/>
    </source>
</evidence>
<dbReference type="EMBL" id="FNFP01000002">
    <property type="protein sequence ID" value="SDK38290.1"/>
    <property type="molecule type" value="Genomic_DNA"/>
</dbReference>
<comment type="cofactor">
    <cofactor evidence="9">
        <name>Zn(2+)</name>
        <dbReference type="ChEBI" id="CHEBI:29105"/>
    </cofactor>
    <text evidence="9">Binds 1 zinc ion.</text>
</comment>
<dbReference type="EC" id="3.1.-.-" evidence="9"/>
<feature type="binding site" evidence="9">
    <location>
        <position position="116"/>
    </location>
    <ligand>
        <name>Zn(2+)</name>
        <dbReference type="ChEBI" id="CHEBI:29105"/>
        <note>catalytic</note>
    </ligand>
</feature>
<evidence type="ECO:0000256" key="4">
    <source>
        <dbReference type="ARBA" id="ARBA00022722"/>
    </source>
</evidence>
<comment type="function">
    <text evidence="9">Single strand-specific metallo-endoribonuclease involved in late-stage 70S ribosome quality control and in maturation of the 3' terminus of the 16S rRNA.</text>
</comment>
<dbReference type="GO" id="GO:0006364">
    <property type="term" value="P:rRNA processing"/>
    <property type="evidence" value="ECO:0007669"/>
    <property type="project" value="UniProtKB-UniRule"/>
</dbReference>
<comment type="subcellular location">
    <subcellularLocation>
        <location evidence="9">Cytoplasm</location>
    </subcellularLocation>
</comment>
<dbReference type="OrthoDB" id="9807740at2"/>
<dbReference type="Proteomes" id="UP000198718">
    <property type="component" value="Unassembled WGS sequence"/>
</dbReference>
<keyword evidence="8 9" id="KW-0862">Zinc</keyword>
<dbReference type="Gene3D" id="3.40.390.30">
    <property type="entry name" value="Metalloproteases ('zincins'), catalytic domain"/>
    <property type="match status" value="1"/>
</dbReference>
<dbReference type="Pfam" id="PF02130">
    <property type="entry name" value="YbeY"/>
    <property type="match status" value="1"/>
</dbReference>
<keyword evidence="4 9" id="KW-0540">Nuclease</keyword>
<keyword evidence="9" id="KW-0963">Cytoplasm</keyword>
<evidence type="ECO:0000313" key="11">
    <source>
        <dbReference type="Proteomes" id="UP000198718"/>
    </source>
</evidence>
<evidence type="ECO:0000256" key="2">
    <source>
        <dbReference type="ARBA" id="ARBA00022517"/>
    </source>
</evidence>
<keyword evidence="3 9" id="KW-0698">rRNA processing</keyword>
<dbReference type="NCBIfam" id="TIGR00043">
    <property type="entry name" value="rRNA maturation RNase YbeY"/>
    <property type="match status" value="1"/>
</dbReference>
<dbReference type="STRING" id="393762.SAMN05660472_01160"/>
<evidence type="ECO:0000256" key="1">
    <source>
        <dbReference type="ARBA" id="ARBA00010875"/>
    </source>
</evidence>
<protein>
    <recommendedName>
        <fullName evidence="9">Endoribonuclease YbeY</fullName>
        <ecNumber evidence="9">3.1.-.-</ecNumber>
    </recommendedName>
</protein>
<evidence type="ECO:0000256" key="5">
    <source>
        <dbReference type="ARBA" id="ARBA00022723"/>
    </source>
</evidence>
<keyword evidence="5 9" id="KW-0479">Metal-binding</keyword>
<comment type="similarity">
    <text evidence="1 9">Belongs to the endoribonuclease YbeY family.</text>
</comment>
<dbReference type="InterPro" id="IPR023091">
    <property type="entry name" value="MetalPrtase_cat_dom_sf_prd"/>
</dbReference>
<keyword evidence="7 9" id="KW-0378">Hydrolase</keyword>
<proteinExistence type="inferred from homology"/>
<keyword evidence="6 9" id="KW-0255">Endonuclease</keyword>
<evidence type="ECO:0000313" key="10">
    <source>
        <dbReference type="EMBL" id="SDK38290.1"/>
    </source>
</evidence>
<dbReference type="HAMAP" id="MF_00009">
    <property type="entry name" value="Endoribonucl_YbeY"/>
    <property type="match status" value="1"/>
</dbReference>
<keyword evidence="11" id="KW-1185">Reference proteome</keyword>
<dbReference type="AlphaFoldDB" id="A0A1G9BGG2"/>
<reference evidence="10 11" key="1">
    <citation type="submission" date="2016-10" db="EMBL/GenBank/DDBJ databases">
        <authorList>
            <person name="de Groot N.N."/>
        </authorList>
    </citation>
    <scope>NUCLEOTIDE SEQUENCE [LARGE SCALE GENOMIC DNA]</scope>
    <source>
        <strain evidence="10 11">DSM 18346</strain>
    </source>
</reference>
<evidence type="ECO:0000256" key="9">
    <source>
        <dbReference type="HAMAP-Rule" id="MF_00009"/>
    </source>
</evidence>
<dbReference type="PANTHER" id="PTHR46986:SF1">
    <property type="entry name" value="ENDORIBONUCLEASE YBEY, CHLOROPLASTIC"/>
    <property type="match status" value="1"/>
</dbReference>